<dbReference type="EMBL" id="QXGH01000040">
    <property type="protein sequence ID" value="RHW23767.1"/>
    <property type="molecule type" value="Genomic_DNA"/>
</dbReference>
<sequence length="297" mass="32024">MAMEMDLGRIGIWTNQLNGLKAAELRDTLQEIEGLGYGALWQGESATGREALTNAALTLSWTDRIVAATGVASIWARDAAGLASAQRMLCESFPYRFLLGLGVSHEGQITARGHDFDTKPLTAMGHYLRSMDIQPAGVLPHPPAPPPRVLAALGPAMLDLARDHAQGAHPFLVTPEQTKAARDVLGPGRILAPELGVLLETDAEAARTVLRGEIKSRLGYPNYRRSLLNQGFTEADLADGGSDALIDRLFAWGSISDVAQRVEEHIASGADHVALYALRPRSGQVPLEEWRELATII</sequence>
<dbReference type="InterPro" id="IPR036661">
    <property type="entry name" value="Luciferase-like_sf"/>
</dbReference>
<dbReference type="InterPro" id="IPR019922">
    <property type="entry name" value="Lucif-like_OxRdatse_MSMEG_4141"/>
</dbReference>
<evidence type="ECO:0000313" key="2">
    <source>
        <dbReference type="EMBL" id="RHW23767.1"/>
    </source>
</evidence>
<name>A0A417XU76_9ACTN</name>
<dbReference type="OrthoDB" id="4760590at2"/>
<proteinExistence type="predicted"/>
<comment type="caution">
    <text evidence="2">The sequence shown here is derived from an EMBL/GenBank/DDBJ whole genome shotgun (WGS) entry which is preliminary data.</text>
</comment>
<dbReference type="NCBIfam" id="TIGR03620">
    <property type="entry name" value="F420_MSMEG_4141"/>
    <property type="match status" value="1"/>
</dbReference>
<feature type="domain" description="Luciferase-like" evidence="1">
    <location>
        <begin position="20"/>
        <end position="272"/>
    </location>
</feature>
<accession>A0A417XU76</accession>
<dbReference type="Pfam" id="PF00296">
    <property type="entry name" value="Bac_luciferase"/>
    <property type="match status" value="1"/>
</dbReference>
<dbReference type="Gene3D" id="3.20.20.30">
    <property type="entry name" value="Luciferase-like domain"/>
    <property type="match status" value="1"/>
</dbReference>
<evidence type="ECO:0000259" key="1">
    <source>
        <dbReference type="Pfam" id="PF00296"/>
    </source>
</evidence>
<evidence type="ECO:0000313" key="3">
    <source>
        <dbReference type="Proteomes" id="UP000283644"/>
    </source>
</evidence>
<dbReference type="InterPro" id="IPR011251">
    <property type="entry name" value="Luciferase-like_dom"/>
</dbReference>
<protein>
    <submittedName>
        <fullName evidence="2">TIGR03620 family F420-dependent LLM class oxidoreductase</fullName>
    </submittedName>
</protein>
<keyword evidence="3" id="KW-1185">Reference proteome</keyword>
<dbReference type="Proteomes" id="UP000283644">
    <property type="component" value="Unassembled WGS sequence"/>
</dbReference>
<dbReference type="GO" id="GO:0016705">
    <property type="term" value="F:oxidoreductase activity, acting on paired donors, with incorporation or reduction of molecular oxygen"/>
    <property type="evidence" value="ECO:0007669"/>
    <property type="project" value="InterPro"/>
</dbReference>
<organism evidence="2 3">
    <name type="scientific">Nocardioides immobilis</name>
    <dbReference type="NCBI Taxonomy" id="2049295"/>
    <lineage>
        <taxon>Bacteria</taxon>
        <taxon>Bacillati</taxon>
        <taxon>Actinomycetota</taxon>
        <taxon>Actinomycetes</taxon>
        <taxon>Propionibacteriales</taxon>
        <taxon>Nocardioidaceae</taxon>
        <taxon>Nocardioides</taxon>
    </lineage>
</organism>
<reference evidence="2 3" key="1">
    <citation type="submission" date="2018-09" db="EMBL/GenBank/DDBJ databases">
        <title>Genome sequencing of Nocardioides immobilis CCTCC AB 2017083 for comparison to Nocardioides silvaticus.</title>
        <authorList>
            <person name="Li C."/>
            <person name="Wang G."/>
        </authorList>
    </citation>
    <scope>NUCLEOTIDE SEQUENCE [LARGE SCALE GENOMIC DNA]</scope>
    <source>
        <strain evidence="2 3">CCTCC AB 2017083</strain>
    </source>
</reference>
<dbReference type="AlphaFoldDB" id="A0A417XU76"/>
<dbReference type="SUPFAM" id="SSF51679">
    <property type="entry name" value="Bacterial luciferase-like"/>
    <property type="match status" value="1"/>
</dbReference>
<gene>
    <name evidence="2" type="ORF">D0Z08_27885</name>
</gene>